<evidence type="ECO:0000256" key="1">
    <source>
        <dbReference type="ARBA" id="ARBA00003777"/>
    </source>
</evidence>
<feature type="compositionally biased region" description="Basic and acidic residues" evidence="9">
    <location>
        <begin position="366"/>
        <end position="382"/>
    </location>
</feature>
<evidence type="ECO:0000256" key="6">
    <source>
        <dbReference type="ARBA" id="ARBA00022833"/>
    </source>
</evidence>
<dbReference type="PANTHER" id="PTHR12930">
    <property type="entry name" value="ZINC FINGER PROTEIN 183"/>
    <property type="match status" value="1"/>
</dbReference>
<feature type="compositionally biased region" description="Basic residues" evidence="9">
    <location>
        <begin position="28"/>
        <end position="43"/>
    </location>
</feature>
<dbReference type="GO" id="GO:0005684">
    <property type="term" value="C:U2-type spliceosomal complex"/>
    <property type="evidence" value="ECO:0007669"/>
    <property type="project" value="TreeGrafter"/>
</dbReference>
<evidence type="ECO:0000313" key="13">
    <source>
        <dbReference type="Proteomes" id="UP001303222"/>
    </source>
</evidence>
<reference evidence="12" key="1">
    <citation type="journal article" date="2023" name="Mol. Phylogenet. Evol.">
        <title>Genome-scale phylogeny and comparative genomics of the fungal order Sordariales.</title>
        <authorList>
            <person name="Hensen N."/>
            <person name="Bonometti L."/>
            <person name="Westerberg I."/>
            <person name="Brannstrom I.O."/>
            <person name="Guillou S."/>
            <person name="Cros-Aarteil S."/>
            <person name="Calhoun S."/>
            <person name="Haridas S."/>
            <person name="Kuo A."/>
            <person name="Mondo S."/>
            <person name="Pangilinan J."/>
            <person name="Riley R."/>
            <person name="LaButti K."/>
            <person name="Andreopoulos B."/>
            <person name="Lipzen A."/>
            <person name="Chen C."/>
            <person name="Yan M."/>
            <person name="Daum C."/>
            <person name="Ng V."/>
            <person name="Clum A."/>
            <person name="Steindorff A."/>
            <person name="Ohm R.A."/>
            <person name="Martin F."/>
            <person name="Silar P."/>
            <person name="Natvig D.O."/>
            <person name="Lalanne C."/>
            <person name="Gautier V."/>
            <person name="Ament-Velasquez S.L."/>
            <person name="Kruys A."/>
            <person name="Hutchinson M.I."/>
            <person name="Powell A.J."/>
            <person name="Barry K."/>
            <person name="Miller A.N."/>
            <person name="Grigoriev I.V."/>
            <person name="Debuchy R."/>
            <person name="Gladieux P."/>
            <person name="Hiltunen Thoren M."/>
            <person name="Johannesson H."/>
        </authorList>
    </citation>
    <scope>NUCLEOTIDE SEQUENCE</scope>
    <source>
        <strain evidence="12">CBS 626.80</strain>
    </source>
</reference>
<feature type="domain" description="RING-type" evidence="10">
    <location>
        <begin position="306"/>
        <end position="344"/>
    </location>
</feature>
<keyword evidence="8" id="KW-0508">mRNA splicing</keyword>
<proteinExistence type="inferred from homology"/>
<dbReference type="AlphaFoldDB" id="A0AAN6P3K7"/>
<evidence type="ECO:0000313" key="12">
    <source>
        <dbReference type="EMBL" id="KAK3954998.1"/>
    </source>
</evidence>
<keyword evidence="4 7" id="KW-0479">Metal-binding</keyword>
<dbReference type="PANTHER" id="PTHR12930:SF0">
    <property type="entry name" value="RING FINGER PROTEIN 113B"/>
    <property type="match status" value="1"/>
</dbReference>
<comment type="subunit">
    <text evidence="3 8">Associated with the spliceosome.</text>
</comment>
<dbReference type="InterPro" id="IPR036855">
    <property type="entry name" value="Znf_CCCH_sf"/>
</dbReference>
<name>A0AAN6P3K7_9PEZI</name>
<dbReference type="PROSITE" id="PS00518">
    <property type="entry name" value="ZF_RING_1"/>
    <property type="match status" value="1"/>
</dbReference>
<dbReference type="FunFam" id="3.30.40.10:FF:000045">
    <property type="entry name" value="RING finger protein 113A"/>
    <property type="match status" value="1"/>
</dbReference>
<dbReference type="GO" id="GO:0006397">
    <property type="term" value="P:mRNA processing"/>
    <property type="evidence" value="ECO:0007669"/>
    <property type="project" value="UniProtKB-KW"/>
</dbReference>
<evidence type="ECO:0000256" key="4">
    <source>
        <dbReference type="ARBA" id="ARBA00022723"/>
    </source>
</evidence>
<reference evidence="12" key="2">
    <citation type="submission" date="2023-06" db="EMBL/GenBank/DDBJ databases">
        <authorList>
            <consortium name="Lawrence Berkeley National Laboratory"/>
            <person name="Mondo S.J."/>
            <person name="Hensen N."/>
            <person name="Bonometti L."/>
            <person name="Westerberg I."/>
            <person name="Brannstrom I.O."/>
            <person name="Guillou S."/>
            <person name="Cros-Aarteil S."/>
            <person name="Calhoun S."/>
            <person name="Haridas S."/>
            <person name="Kuo A."/>
            <person name="Pangilinan J."/>
            <person name="Riley R."/>
            <person name="Labutti K."/>
            <person name="Andreopoulos B."/>
            <person name="Lipzen A."/>
            <person name="Chen C."/>
            <person name="Yanf M."/>
            <person name="Daum C."/>
            <person name="Ng V."/>
            <person name="Clum A."/>
            <person name="Steindorff A."/>
            <person name="Ohm R."/>
            <person name="Martin F."/>
            <person name="Silar P."/>
            <person name="Natvig D."/>
            <person name="Lalanne C."/>
            <person name="Gautier V."/>
            <person name="Ament-Velasquez S.L."/>
            <person name="Kruys A."/>
            <person name="Hutchinson M.I."/>
            <person name="Powell A.J."/>
            <person name="Barry K."/>
            <person name="Miller A.N."/>
            <person name="Grigoriev I.V."/>
            <person name="Debuchy R."/>
            <person name="Gladieux P."/>
            <person name="Thoren M.H."/>
            <person name="Johannesson H."/>
        </authorList>
    </citation>
    <scope>NUCLEOTIDE SEQUENCE</scope>
    <source>
        <strain evidence="12">CBS 626.80</strain>
    </source>
</reference>
<comment type="subcellular location">
    <subcellularLocation>
        <location evidence="8">Nucleus</location>
    </subcellularLocation>
</comment>
<dbReference type="Gene3D" id="4.10.1000.10">
    <property type="entry name" value="Zinc finger, CCCH-type"/>
    <property type="match status" value="1"/>
</dbReference>
<dbReference type="Proteomes" id="UP001303222">
    <property type="component" value="Unassembled WGS sequence"/>
</dbReference>
<keyword evidence="8" id="KW-0539">Nucleus</keyword>
<keyword evidence="8" id="KW-0747">Spliceosome</keyword>
<dbReference type="SUPFAM" id="SSF57850">
    <property type="entry name" value="RING/U-box"/>
    <property type="match status" value="1"/>
</dbReference>
<feature type="compositionally biased region" description="Low complexity" evidence="9">
    <location>
        <begin position="1"/>
        <end position="26"/>
    </location>
</feature>
<feature type="domain" description="C3H1-type" evidence="11">
    <location>
        <begin position="214"/>
        <end position="242"/>
    </location>
</feature>
<dbReference type="SMART" id="SM00356">
    <property type="entry name" value="ZnF_C3H1"/>
    <property type="match status" value="1"/>
</dbReference>
<feature type="compositionally biased region" description="Basic and acidic residues" evidence="9">
    <location>
        <begin position="153"/>
        <end position="175"/>
    </location>
</feature>
<gene>
    <name evidence="12" type="ORF">QBC32DRAFT_322161</name>
</gene>
<dbReference type="Pfam" id="PF00642">
    <property type="entry name" value="zf-CCCH"/>
    <property type="match status" value="1"/>
</dbReference>
<dbReference type="SMART" id="SM00184">
    <property type="entry name" value="RING"/>
    <property type="match status" value="1"/>
</dbReference>
<keyword evidence="8" id="KW-0238">DNA-binding</keyword>
<comment type="caution">
    <text evidence="12">The sequence shown here is derived from an EMBL/GenBank/DDBJ whole genome shotgun (WGS) entry which is preliminary data.</text>
</comment>
<dbReference type="Pfam" id="PF14634">
    <property type="entry name" value="zf-RING_5"/>
    <property type="match status" value="1"/>
</dbReference>
<evidence type="ECO:0000256" key="3">
    <source>
        <dbReference type="ARBA" id="ARBA00011524"/>
    </source>
</evidence>
<dbReference type="PROSITE" id="PS50103">
    <property type="entry name" value="ZF_C3H1"/>
    <property type="match status" value="1"/>
</dbReference>
<keyword evidence="13" id="KW-1185">Reference proteome</keyword>
<feature type="zinc finger region" description="C3H1-type" evidence="7">
    <location>
        <begin position="214"/>
        <end position="242"/>
    </location>
</feature>
<organism evidence="12 13">
    <name type="scientific">Pseudoneurospora amorphoporcata</name>
    <dbReference type="NCBI Taxonomy" id="241081"/>
    <lineage>
        <taxon>Eukaryota</taxon>
        <taxon>Fungi</taxon>
        <taxon>Dikarya</taxon>
        <taxon>Ascomycota</taxon>
        <taxon>Pezizomycotina</taxon>
        <taxon>Sordariomycetes</taxon>
        <taxon>Sordariomycetidae</taxon>
        <taxon>Sordariales</taxon>
        <taxon>Sordariaceae</taxon>
        <taxon>Pseudoneurospora</taxon>
    </lineage>
</organism>
<dbReference type="InterPro" id="IPR039971">
    <property type="entry name" value="CWC24-like"/>
</dbReference>
<dbReference type="InterPro" id="IPR001841">
    <property type="entry name" value="Znf_RING"/>
</dbReference>
<dbReference type="SUPFAM" id="SSF90229">
    <property type="entry name" value="CCCH zinc finger"/>
    <property type="match status" value="1"/>
</dbReference>
<evidence type="ECO:0000256" key="7">
    <source>
        <dbReference type="PROSITE-ProRule" id="PRU00723"/>
    </source>
</evidence>
<dbReference type="InterPro" id="IPR000571">
    <property type="entry name" value="Znf_CCCH"/>
</dbReference>
<accession>A0AAN6P3K7</accession>
<comment type="similarity">
    <text evidence="2 8">Belongs to the CWC24 family.</text>
</comment>
<evidence type="ECO:0000259" key="11">
    <source>
        <dbReference type="PROSITE" id="PS50103"/>
    </source>
</evidence>
<evidence type="ECO:0000256" key="2">
    <source>
        <dbReference type="ARBA" id="ARBA00009161"/>
    </source>
</evidence>
<comment type="function">
    <text evidence="1 8">Involved in pre-mRNA splicing.</text>
</comment>
<feature type="region of interest" description="Disordered" evidence="9">
    <location>
        <begin position="1"/>
        <end position="107"/>
    </location>
</feature>
<keyword evidence="8" id="KW-0507">mRNA processing</keyword>
<protein>
    <recommendedName>
        <fullName evidence="8">Pre-mRNA-splicing factor CWC24</fullName>
    </recommendedName>
</protein>
<dbReference type="InterPro" id="IPR013083">
    <property type="entry name" value="Znf_RING/FYVE/PHD"/>
</dbReference>
<evidence type="ECO:0000259" key="10">
    <source>
        <dbReference type="PROSITE" id="PS50089"/>
    </source>
</evidence>
<feature type="region of interest" description="Disordered" evidence="9">
    <location>
        <begin position="123"/>
        <end position="178"/>
    </location>
</feature>
<dbReference type="GO" id="GO:0034247">
    <property type="term" value="P:snoRNA splicing"/>
    <property type="evidence" value="ECO:0007669"/>
    <property type="project" value="TreeGrafter"/>
</dbReference>
<evidence type="ECO:0000256" key="9">
    <source>
        <dbReference type="SAM" id="MobiDB-lite"/>
    </source>
</evidence>
<keyword evidence="5 7" id="KW-0863">Zinc-finger</keyword>
<feature type="compositionally biased region" description="Acidic residues" evidence="9">
    <location>
        <begin position="383"/>
        <end position="395"/>
    </location>
</feature>
<dbReference type="GO" id="GO:0008270">
    <property type="term" value="F:zinc ion binding"/>
    <property type="evidence" value="ECO:0007669"/>
    <property type="project" value="UniProtKB-KW"/>
</dbReference>
<dbReference type="PROSITE" id="PS50089">
    <property type="entry name" value="ZF_RING_2"/>
    <property type="match status" value="1"/>
</dbReference>
<feature type="compositionally biased region" description="Polar residues" evidence="9">
    <location>
        <begin position="87"/>
        <end position="98"/>
    </location>
</feature>
<dbReference type="EMBL" id="MU859082">
    <property type="protein sequence ID" value="KAK3954998.1"/>
    <property type="molecule type" value="Genomic_DNA"/>
</dbReference>
<keyword evidence="6 7" id="KW-0862">Zinc</keyword>
<evidence type="ECO:0000256" key="5">
    <source>
        <dbReference type="ARBA" id="ARBA00022771"/>
    </source>
</evidence>
<feature type="compositionally biased region" description="Acidic residues" evidence="9">
    <location>
        <begin position="53"/>
        <end position="67"/>
    </location>
</feature>
<dbReference type="InterPro" id="IPR017907">
    <property type="entry name" value="Znf_RING_CS"/>
</dbReference>
<dbReference type="Gene3D" id="3.30.40.10">
    <property type="entry name" value="Zinc/RING finger domain, C3HC4 (zinc finger)"/>
    <property type="match status" value="1"/>
</dbReference>
<sequence length="395" mass="43258">MADTEQPPAAPEATTATSTAPIAPVAIFKKRGAKGKANLRKRPASPPPAAKDSDDDSSDFESSEDEATGQRIKRRKTNHTAAIMASSRDNAGSNTNGGITREEQIRSNTIYSADRDAALRLDATKQDATKGSNWFDEDKEDLSTKSLLGRTRSMKDTKKKSGEDEAQGPEREPDGTYKGLANQASYIQKNPNAPNRKVGPIKAPSNIRTITITDMAPDVCKDYKQTGFCGFGDNCKFLHAREDYAHGWQLDKEWENVTKGKKNLQGTIVSSADGSRRLNKANKNGEEEEDADAAEEALLENIPFACIICRGPYSNSPVVTRCGHYFCEGCALKRYRKDPSCAACGAGTNGVFNAAKRLAKLLEKKRARQERLRREAKERGEEVSEDEGEGEEESK</sequence>
<feature type="region of interest" description="Disordered" evidence="9">
    <location>
        <begin position="366"/>
        <end position="395"/>
    </location>
</feature>
<evidence type="ECO:0000256" key="8">
    <source>
        <dbReference type="RuleBase" id="RU367110"/>
    </source>
</evidence>
<dbReference type="GO" id="GO:0003677">
    <property type="term" value="F:DNA binding"/>
    <property type="evidence" value="ECO:0007669"/>
    <property type="project" value="UniProtKB-UniRule"/>
</dbReference>
<dbReference type="CDD" id="cd16539">
    <property type="entry name" value="RING-HC_RNF113A_B"/>
    <property type="match status" value="1"/>
</dbReference>